<feature type="compositionally biased region" description="Basic and acidic residues" evidence="1">
    <location>
        <begin position="84"/>
        <end position="96"/>
    </location>
</feature>
<dbReference type="AlphaFoldDB" id="A0A2G9I4C0"/>
<gene>
    <name evidence="2" type="ORF">CDL12_02647</name>
</gene>
<name>A0A2G9I4C0_9LAMI</name>
<proteinExistence type="predicted"/>
<keyword evidence="3" id="KW-1185">Reference proteome</keyword>
<feature type="region of interest" description="Disordered" evidence="1">
    <location>
        <begin position="76"/>
        <end position="120"/>
    </location>
</feature>
<evidence type="ECO:0000313" key="3">
    <source>
        <dbReference type="Proteomes" id="UP000231279"/>
    </source>
</evidence>
<dbReference type="EMBL" id="NKXS01000387">
    <property type="protein sequence ID" value="PIN24615.1"/>
    <property type="molecule type" value="Genomic_DNA"/>
</dbReference>
<sequence>MANSLLRLSAEYLLVSTAVSLPGSSRKRTPFYSFEAVISTVSRDPQISCQGIWLWKTRNFSHGSVSFVISPQGNPNFEMQEIEPPEKEKLKTEKGLKLGRKREKQKRKAANNREKEAKVC</sequence>
<feature type="compositionally biased region" description="Basic residues" evidence="1">
    <location>
        <begin position="97"/>
        <end position="110"/>
    </location>
</feature>
<evidence type="ECO:0000313" key="2">
    <source>
        <dbReference type="EMBL" id="PIN24615.1"/>
    </source>
</evidence>
<dbReference type="STRING" id="429701.A0A2G9I4C0"/>
<dbReference type="Proteomes" id="UP000231279">
    <property type="component" value="Unassembled WGS sequence"/>
</dbReference>
<reference evidence="3" key="1">
    <citation type="journal article" date="2018" name="Gigascience">
        <title>Genome assembly of the Pink Ipe (Handroanthus impetiginosus, Bignoniaceae), a highly valued, ecologically keystone Neotropical timber forest tree.</title>
        <authorList>
            <person name="Silva-Junior O.B."/>
            <person name="Grattapaglia D."/>
            <person name="Novaes E."/>
            <person name="Collevatti R.G."/>
        </authorList>
    </citation>
    <scope>NUCLEOTIDE SEQUENCE [LARGE SCALE GENOMIC DNA]</scope>
    <source>
        <strain evidence="3">cv. UFG-1</strain>
    </source>
</reference>
<evidence type="ECO:0000256" key="1">
    <source>
        <dbReference type="SAM" id="MobiDB-lite"/>
    </source>
</evidence>
<accession>A0A2G9I4C0</accession>
<comment type="caution">
    <text evidence="2">The sequence shown here is derived from an EMBL/GenBank/DDBJ whole genome shotgun (WGS) entry which is preliminary data.</text>
</comment>
<protein>
    <submittedName>
        <fullName evidence="2">Uncharacterized protein</fullName>
    </submittedName>
</protein>
<organism evidence="2 3">
    <name type="scientific">Handroanthus impetiginosus</name>
    <dbReference type="NCBI Taxonomy" id="429701"/>
    <lineage>
        <taxon>Eukaryota</taxon>
        <taxon>Viridiplantae</taxon>
        <taxon>Streptophyta</taxon>
        <taxon>Embryophyta</taxon>
        <taxon>Tracheophyta</taxon>
        <taxon>Spermatophyta</taxon>
        <taxon>Magnoliopsida</taxon>
        <taxon>eudicotyledons</taxon>
        <taxon>Gunneridae</taxon>
        <taxon>Pentapetalae</taxon>
        <taxon>asterids</taxon>
        <taxon>lamiids</taxon>
        <taxon>Lamiales</taxon>
        <taxon>Bignoniaceae</taxon>
        <taxon>Crescentiina</taxon>
        <taxon>Tabebuia alliance</taxon>
        <taxon>Handroanthus</taxon>
    </lineage>
</organism>
<feature type="compositionally biased region" description="Basic and acidic residues" evidence="1">
    <location>
        <begin position="111"/>
        <end position="120"/>
    </location>
</feature>